<evidence type="ECO:0000256" key="9">
    <source>
        <dbReference type="ARBA" id="ARBA00022842"/>
    </source>
</evidence>
<dbReference type="GO" id="GO:0003676">
    <property type="term" value="F:nucleic acid binding"/>
    <property type="evidence" value="ECO:0007669"/>
    <property type="project" value="InterPro"/>
</dbReference>
<keyword evidence="6 10" id="KW-0479">Metal-binding</keyword>
<dbReference type="HAMAP" id="MF_00042">
    <property type="entry name" value="RNase_H"/>
    <property type="match status" value="1"/>
</dbReference>
<dbReference type="CDD" id="cd09278">
    <property type="entry name" value="RNase_HI_prokaryote_like"/>
    <property type="match status" value="1"/>
</dbReference>
<evidence type="ECO:0000259" key="12">
    <source>
        <dbReference type="PROSITE" id="PS50879"/>
    </source>
</evidence>
<keyword evidence="10" id="KW-0963">Cytoplasm</keyword>
<evidence type="ECO:0000256" key="3">
    <source>
        <dbReference type="ARBA" id="ARBA00011245"/>
    </source>
</evidence>
<dbReference type="InterPro" id="IPR002156">
    <property type="entry name" value="RNaseH_domain"/>
</dbReference>
<feature type="region of interest" description="Disordered" evidence="11">
    <location>
        <begin position="30"/>
        <end position="49"/>
    </location>
</feature>
<feature type="binding site" evidence="10">
    <location>
        <position position="123"/>
    </location>
    <ligand>
        <name>Mg(2+)</name>
        <dbReference type="ChEBI" id="CHEBI:18420"/>
        <label>1</label>
    </ligand>
</feature>
<evidence type="ECO:0000256" key="11">
    <source>
        <dbReference type="SAM" id="MobiDB-lite"/>
    </source>
</evidence>
<proteinExistence type="inferred from homology"/>
<dbReference type="GO" id="GO:0004523">
    <property type="term" value="F:RNA-DNA hybrid ribonuclease activity"/>
    <property type="evidence" value="ECO:0007669"/>
    <property type="project" value="UniProtKB-UniRule"/>
</dbReference>
<feature type="region of interest" description="Disordered" evidence="11">
    <location>
        <begin position="305"/>
        <end position="329"/>
    </location>
</feature>
<comment type="subunit">
    <text evidence="3 10">Monomer.</text>
</comment>
<dbReference type="EMBL" id="JAGZXI010000001">
    <property type="protein sequence ID" value="MBS6634163.1"/>
    <property type="molecule type" value="Genomic_DNA"/>
</dbReference>
<feature type="binding site" evidence="10">
    <location>
        <position position="64"/>
    </location>
    <ligand>
        <name>Mg(2+)</name>
        <dbReference type="ChEBI" id="CHEBI:18420"/>
        <label>2</label>
    </ligand>
</feature>
<dbReference type="GO" id="GO:0000287">
    <property type="term" value="F:magnesium ion binding"/>
    <property type="evidence" value="ECO:0007669"/>
    <property type="project" value="UniProtKB-UniRule"/>
</dbReference>
<sequence>MEPVYPPRTVVPRSVIHSRNRALRAHLAGAVKSSQTKRQNGPAHRAAQKEGIVNSTQEIIAAADGSALGNPGPAGWAWYIDDDHWACGGWEHGTNNMGELKAVLDLFEATASRPEAKLRVYCDSQYVINSLTKWMPGWKKKGWKKSDGKPVLNRDLLEALDNALTGRDYEFIWVKGHAGHELNEKADSLANGAARAYQEGRTPDGGPGFGASAAAREGAPAQGEAASEAPATPAPEGEPASSADAHLPVEDFTAAEIENAQRGVQSLRLSGLLRPASAVNAPDPEAVRTRKEQLALAAERAAERDAQALARQQETAGQVAAAQAEEEDDLAGLEEFAGLDPNDVDPAELLGEGAELPEPAEAPAPAETLAAARVASQAAAPTVTKLTVAKPAIPAPAEPSVSSVRQASAALRPEDAAAAEQLLESRGAVMDPAQLDTLLHERLVWVTATGKSVSRSSVLQYRERAFTQQGAPAKQGVQQIDASSVLVMAAIATARGRVSRSSIWHYDAERGLWRLRFRQETSAS</sequence>
<dbReference type="AlphaFoldDB" id="A0A943Y557"/>
<dbReference type="EC" id="3.1.26.4" evidence="4 10"/>
<dbReference type="Pfam" id="PF00075">
    <property type="entry name" value="RNase_H"/>
    <property type="match status" value="1"/>
</dbReference>
<evidence type="ECO:0000313" key="14">
    <source>
        <dbReference type="Proteomes" id="UP000739069"/>
    </source>
</evidence>
<feature type="binding site" evidence="10">
    <location>
        <position position="64"/>
    </location>
    <ligand>
        <name>Mg(2+)</name>
        <dbReference type="ChEBI" id="CHEBI:18420"/>
        <label>1</label>
    </ligand>
</feature>
<accession>A0A943Y557</accession>
<evidence type="ECO:0000313" key="13">
    <source>
        <dbReference type="EMBL" id="MBS6634163.1"/>
    </source>
</evidence>
<dbReference type="PANTHER" id="PTHR10642">
    <property type="entry name" value="RIBONUCLEASE H1"/>
    <property type="match status" value="1"/>
</dbReference>
<evidence type="ECO:0000256" key="6">
    <source>
        <dbReference type="ARBA" id="ARBA00022723"/>
    </source>
</evidence>
<dbReference type="PROSITE" id="PS50879">
    <property type="entry name" value="RNASE_H_1"/>
    <property type="match status" value="1"/>
</dbReference>
<keyword evidence="8 10" id="KW-0378">Hydrolase</keyword>
<dbReference type="InterPro" id="IPR050092">
    <property type="entry name" value="RNase_H"/>
</dbReference>
<feature type="compositionally biased region" description="Low complexity" evidence="11">
    <location>
        <begin position="307"/>
        <end position="323"/>
    </location>
</feature>
<feature type="compositionally biased region" description="Low complexity" evidence="11">
    <location>
        <begin position="210"/>
        <end position="243"/>
    </location>
</feature>
<feature type="region of interest" description="Disordered" evidence="11">
    <location>
        <begin position="195"/>
        <end position="243"/>
    </location>
</feature>
<comment type="catalytic activity">
    <reaction evidence="1 10">
        <text>Endonucleolytic cleavage to 5'-phosphomonoester.</text>
        <dbReference type="EC" id="3.1.26.4"/>
    </reaction>
</comment>
<reference evidence="13" key="1">
    <citation type="submission" date="2021-02" db="EMBL/GenBank/DDBJ databases">
        <title>Infant gut strain persistence is associated with maternal origin, phylogeny, and functional potential including surface adhesion and iron acquisition.</title>
        <authorList>
            <person name="Lou Y.C."/>
        </authorList>
    </citation>
    <scope>NUCLEOTIDE SEQUENCE</scope>
    <source>
        <strain evidence="13">L1_008_092G1_dasL1_008_092G1_concoct_16</strain>
    </source>
</reference>
<dbReference type="InterPro" id="IPR036397">
    <property type="entry name" value="RNaseH_sf"/>
</dbReference>
<protein>
    <recommendedName>
        <fullName evidence="4 10">Ribonuclease H</fullName>
        <shortName evidence="10">RNase H</shortName>
        <ecNumber evidence="4 10">3.1.26.4</ecNumber>
    </recommendedName>
</protein>
<feature type="domain" description="RNase H type-1" evidence="12">
    <location>
        <begin position="55"/>
        <end position="195"/>
    </location>
</feature>
<comment type="cofactor">
    <cofactor evidence="10">
        <name>Mg(2+)</name>
        <dbReference type="ChEBI" id="CHEBI:18420"/>
    </cofactor>
    <text evidence="10">Binds 1 Mg(2+) ion per subunit. May bind a second metal ion at a regulatory site, or after substrate binding.</text>
</comment>
<keyword evidence="7 10" id="KW-0255">Endonuclease</keyword>
<dbReference type="SUPFAM" id="SSF53098">
    <property type="entry name" value="Ribonuclease H-like"/>
    <property type="match status" value="1"/>
</dbReference>
<comment type="subcellular location">
    <subcellularLocation>
        <location evidence="10">Cytoplasm</location>
    </subcellularLocation>
</comment>
<organism evidence="13 14">
    <name type="scientific">Rothia mucilaginosa</name>
    <dbReference type="NCBI Taxonomy" id="43675"/>
    <lineage>
        <taxon>Bacteria</taxon>
        <taxon>Bacillati</taxon>
        <taxon>Actinomycetota</taxon>
        <taxon>Actinomycetes</taxon>
        <taxon>Micrococcales</taxon>
        <taxon>Micrococcaceae</taxon>
        <taxon>Rothia</taxon>
    </lineage>
</organism>
<evidence type="ECO:0000256" key="8">
    <source>
        <dbReference type="ARBA" id="ARBA00022801"/>
    </source>
</evidence>
<comment type="caution">
    <text evidence="13">The sequence shown here is derived from an EMBL/GenBank/DDBJ whole genome shotgun (WGS) entry which is preliminary data.</text>
</comment>
<evidence type="ECO:0000256" key="10">
    <source>
        <dbReference type="HAMAP-Rule" id="MF_00042"/>
    </source>
</evidence>
<keyword evidence="5 10" id="KW-0540">Nuclease</keyword>
<comment type="similarity">
    <text evidence="2 10">Belongs to the RNase H family.</text>
</comment>
<comment type="function">
    <text evidence="10">Endonuclease that specifically degrades the RNA of RNA-DNA hybrids.</text>
</comment>
<dbReference type="PANTHER" id="PTHR10642:SF26">
    <property type="entry name" value="RIBONUCLEASE H1"/>
    <property type="match status" value="1"/>
</dbReference>
<dbReference type="Gene3D" id="3.30.420.10">
    <property type="entry name" value="Ribonuclease H-like superfamily/Ribonuclease H"/>
    <property type="match status" value="1"/>
</dbReference>
<feature type="binding site" evidence="10">
    <location>
        <position position="99"/>
    </location>
    <ligand>
        <name>Mg(2+)</name>
        <dbReference type="ChEBI" id="CHEBI:18420"/>
        <label>1</label>
    </ligand>
</feature>
<keyword evidence="9 10" id="KW-0460">Magnesium</keyword>
<evidence type="ECO:0000256" key="1">
    <source>
        <dbReference type="ARBA" id="ARBA00000077"/>
    </source>
</evidence>
<evidence type="ECO:0000256" key="2">
    <source>
        <dbReference type="ARBA" id="ARBA00005300"/>
    </source>
</evidence>
<gene>
    <name evidence="10" type="primary">rnhA</name>
    <name evidence="13" type="ORF">KH265_00610</name>
</gene>
<dbReference type="InterPro" id="IPR012337">
    <property type="entry name" value="RNaseH-like_sf"/>
</dbReference>
<evidence type="ECO:0000256" key="7">
    <source>
        <dbReference type="ARBA" id="ARBA00022759"/>
    </source>
</evidence>
<dbReference type="GO" id="GO:0043137">
    <property type="term" value="P:DNA replication, removal of RNA primer"/>
    <property type="evidence" value="ECO:0007669"/>
    <property type="project" value="TreeGrafter"/>
</dbReference>
<evidence type="ECO:0000256" key="5">
    <source>
        <dbReference type="ARBA" id="ARBA00022722"/>
    </source>
</evidence>
<dbReference type="Proteomes" id="UP000739069">
    <property type="component" value="Unassembled WGS sequence"/>
</dbReference>
<evidence type="ECO:0000256" key="4">
    <source>
        <dbReference type="ARBA" id="ARBA00012180"/>
    </source>
</evidence>
<dbReference type="InterPro" id="IPR022892">
    <property type="entry name" value="RNaseHI"/>
</dbReference>
<feature type="binding site" evidence="10">
    <location>
        <position position="187"/>
    </location>
    <ligand>
        <name>Mg(2+)</name>
        <dbReference type="ChEBI" id="CHEBI:18420"/>
        <label>2</label>
    </ligand>
</feature>
<dbReference type="GO" id="GO:0005737">
    <property type="term" value="C:cytoplasm"/>
    <property type="evidence" value="ECO:0007669"/>
    <property type="project" value="UniProtKB-SubCell"/>
</dbReference>
<name>A0A943Y557_9MICC</name>